<feature type="domain" description="Folliculin/SMCR8 longin" evidence="1">
    <location>
        <begin position="169"/>
        <end position="265"/>
    </location>
</feature>
<sequence>MRPMYPLLLRSATLTDRPRERSCGALMSGFIEGLRLGVVFCDGRRGYRRSISQLQRPPVSHAALQRGPVRATECPRIKRKKKWIASGGRALAFACDLRLCNQERNAKPLALFPEIILAIVPLLLFDQGRQESVSKVCFIRSRREREGSAPPSGGRHEKREAEGVLLLVRYSILVLMKDKMLLLNSWPFIVRHLRQTIDRLQENANKVYEAEESKVSHRALRSATMMSDNFRRQRAVGQPRSLPQLAGDEGVWQYLHSSFSWLMKAGGLRLQERLVEGPPVNAFVANDEADGIATVLGEFKGHRLGPG</sequence>
<reference evidence="2 3" key="1">
    <citation type="submission" date="2018-04" db="EMBL/GenBank/DDBJ databases">
        <authorList>
            <person name="Zhang X."/>
            <person name="Yuan J."/>
            <person name="Li F."/>
            <person name="Xiang J."/>
        </authorList>
    </citation>
    <scope>NUCLEOTIDE SEQUENCE [LARGE SCALE GENOMIC DNA]</scope>
    <source>
        <tissue evidence="2">Muscle</tissue>
    </source>
</reference>
<name>A0A3R7LZA8_PENVA</name>
<comment type="caution">
    <text evidence="2">The sequence shown here is derived from an EMBL/GenBank/DDBJ whole genome shotgun (WGS) entry which is preliminary data.</text>
</comment>
<proteinExistence type="predicted"/>
<dbReference type="OrthoDB" id="6380369at2759"/>
<gene>
    <name evidence="2" type="ORF">C7M84_014601</name>
</gene>
<evidence type="ECO:0000313" key="2">
    <source>
        <dbReference type="EMBL" id="ROT67311.1"/>
    </source>
</evidence>
<organism evidence="2 3">
    <name type="scientific">Penaeus vannamei</name>
    <name type="common">Whiteleg shrimp</name>
    <name type="synonym">Litopenaeus vannamei</name>
    <dbReference type="NCBI Taxonomy" id="6689"/>
    <lineage>
        <taxon>Eukaryota</taxon>
        <taxon>Metazoa</taxon>
        <taxon>Ecdysozoa</taxon>
        <taxon>Arthropoda</taxon>
        <taxon>Crustacea</taxon>
        <taxon>Multicrustacea</taxon>
        <taxon>Malacostraca</taxon>
        <taxon>Eumalacostraca</taxon>
        <taxon>Eucarida</taxon>
        <taxon>Decapoda</taxon>
        <taxon>Dendrobranchiata</taxon>
        <taxon>Penaeoidea</taxon>
        <taxon>Penaeidae</taxon>
        <taxon>Penaeus</taxon>
    </lineage>
</organism>
<dbReference type="PANTHER" id="PTHR31441:SF2">
    <property type="entry name" value="FOLLICULIN"/>
    <property type="match status" value="1"/>
</dbReference>
<keyword evidence="3" id="KW-1185">Reference proteome</keyword>
<dbReference type="GO" id="GO:1904263">
    <property type="term" value="P:positive regulation of TORC1 signaling"/>
    <property type="evidence" value="ECO:0007669"/>
    <property type="project" value="TreeGrafter"/>
</dbReference>
<evidence type="ECO:0000313" key="3">
    <source>
        <dbReference type="Proteomes" id="UP000283509"/>
    </source>
</evidence>
<dbReference type="PANTHER" id="PTHR31441">
    <property type="entry name" value="FOLLICULIN FAMILY MEMBER"/>
    <property type="match status" value="1"/>
</dbReference>
<dbReference type="AlphaFoldDB" id="A0A3R7LZA8"/>
<protein>
    <submittedName>
        <fullName evidence="2">Folliculin-like protein</fullName>
    </submittedName>
</protein>
<dbReference type="GO" id="GO:0005829">
    <property type="term" value="C:cytosol"/>
    <property type="evidence" value="ECO:0007669"/>
    <property type="project" value="TreeGrafter"/>
</dbReference>
<dbReference type="STRING" id="6689.A0A3R7LZA8"/>
<reference evidence="2 3" key="2">
    <citation type="submission" date="2019-01" db="EMBL/GenBank/DDBJ databases">
        <title>The decoding of complex shrimp genome reveals the adaptation for benthos swimmer, frequently molting mechanism and breeding impact on genome.</title>
        <authorList>
            <person name="Sun Y."/>
            <person name="Gao Y."/>
            <person name="Yu Y."/>
        </authorList>
    </citation>
    <scope>NUCLEOTIDE SEQUENCE [LARGE SCALE GENOMIC DNA]</scope>
    <source>
        <tissue evidence="2">Muscle</tissue>
    </source>
</reference>
<dbReference type="InterPro" id="IPR037520">
    <property type="entry name" value="Folliculin/SMCR8_longin"/>
</dbReference>
<evidence type="ECO:0000259" key="1">
    <source>
        <dbReference type="Pfam" id="PF11704"/>
    </source>
</evidence>
<dbReference type="GO" id="GO:0000122">
    <property type="term" value="P:negative regulation of transcription by RNA polymerase II"/>
    <property type="evidence" value="ECO:0007669"/>
    <property type="project" value="TreeGrafter"/>
</dbReference>
<dbReference type="InterPro" id="IPR021713">
    <property type="entry name" value="Folliculin"/>
</dbReference>
<dbReference type="GO" id="GO:0005096">
    <property type="term" value="F:GTPase activator activity"/>
    <property type="evidence" value="ECO:0007669"/>
    <property type="project" value="InterPro"/>
</dbReference>
<accession>A0A3R7LZA8</accession>
<dbReference type="Proteomes" id="UP000283509">
    <property type="component" value="Unassembled WGS sequence"/>
</dbReference>
<dbReference type="EMBL" id="QCYY01002822">
    <property type="protein sequence ID" value="ROT67311.1"/>
    <property type="molecule type" value="Genomic_DNA"/>
</dbReference>
<dbReference type="Pfam" id="PF11704">
    <property type="entry name" value="Folliculin"/>
    <property type="match status" value="1"/>
</dbReference>